<keyword evidence="9" id="KW-1185">Reference proteome</keyword>
<keyword evidence="2" id="KW-0812">Transmembrane</keyword>
<evidence type="ECO:0000256" key="5">
    <source>
        <dbReference type="ARBA" id="ARBA00023136"/>
    </source>
</evidence>
<feature type="domain" description="Wall-associated receptor kinase galacturonan-binding" evidence="7">
    <location>
        <begin position="285"/>
        <end position="344"/>
    </location>
</feature>
<keyword evidence="5" id="KW-0472">Membrane</keyword>
<name>A0A6A3BBW5_HIBSY</name>
<feature type="domain" description="Wall-associated receptor kinase galacturonan-binding" evidence="7">
    <location>
        <begin position="24"/>
        <end position="67"/>
    </location>
</feature>
<dbReference type="GO" id="GO:0030247">
    <property type="term" value="F:polysaccharide binding"/>
    <property type="evidence" value="ECO:0007669"/>
    <property type="project" value="InterPro"/>
</dbReference>
<feature type="signal peptide" evidence="6">
    <location>
        <begin position="1"/>
        <end position="22"/>
    </location>
</feature>
<dbReference type="EMBL" id="VEPZ02000870">
    <property type="protein sequence ID" value="KAE8714510.1"/>
    <property type="molecule type" value="Genomic_DNA"/>
</dbReference>
<reference evidence="8" key="1">
    <citation type="submission" date="2019-09" db="EMBL/GenBank/DDBJ databases">
        <title>Draft genome information of white flower Hibiscus syriacus.</title>
        <authorList>
            <person name="Kim Y.-M."/>
        </authorList>
    </citation>
    <scope>NUCLEOTIDE SEQUENCE [LARGE SCALE GENOMIC DNA]</scope>
    <source>
        <strain evidence="8">YM2019G1</strain>
    </source>
</reference>
<evidence type="ECO:0000259" key="7">
    <source>
        <dbReference type="Pfam" id="PF13947"/>
    </source>
</evidence>
<dbReference type="AlphaFoldDB" id="A0A6A3BBW5"/>
<keyword evidence="3 6" id="KW-0732">Signal</keyword>
<feature type="chain" id="PRO_5025390154" description="Wall-associated receptor kinase galacturonan-binding domain-containing protein" evidence="6">
    <location>
        <begin position="23"/>
        <end position="539"/>
    </location>
</feature>
<evidence type="ECO:0000256" key="1">
    <source>
        <dbReference type="ARBA" id="ARBA00004167"/>
    </source>
</evidence>
<dbReference type="GO" id="GO:0016020">
    <property type="term" value="C:membrane"/>
    <property type="evidence" value="ECO:0007669"/>
    <property type="project" value="UniProtKB-SubCell"/>
</dbReference>
<gene>
    <name evidence="8" type="ORF">F3Y22_tig00110195pilonHSYRG00117</name>
</gene>
<organism evidence="8 9">
    <name type="scientific">Hibiscus syriacus</name>
    <name type="common">Rose of Sharon</name>
    <dbReference type="NCBI Taxonomy" id="106335"/>
    <lineage>
        <taxon>Eukaryota</taxon>
        <taxon>Viridiplantae</taxon>
        <taxon>Streptophyta</taxon>
        <taxon>Embryophyta</taxon>
        <taxon>Tracheophyta</taxon>
        <taxon>Spermatophyta</taxon>
        <taxon>Magnoliopsida</taxon>
        <taxon>eudicotyledons</taxon>
        <taxon>Gunneridae</taxon>
        <taxon>Pentapetalae</taxon>
        <taxon>rosids</taxon>
        <taxon>malvids</taxon>
        <taxon>Malvales</taxon>
        <taxon>Malvaceae</taxon>
        <taxon>Malvoideae</taxon>
        <taxon>Hibiscus</taxon>
    </lineage>
</organism>
<dbReference type="Pfam" id="PF13947">
    <property type="entry name" value="GUB_WAK_bind"/>
    <property type="match status" value="2"/>
</dbReference>
<dbReference type="PANTHER" id="PTHR33491">
    <property type="entry name" value="OSJNBA0016N04.9 PROTEIN"/>
    <property type="match status" value="1"/>
</dbReference>
<keyword evidence="4" id="KW-1133">Transmembrane helix</keyword>
<protein>
    <recommendedName>
        <fullName evidence="7">Wall-associated receptor kinase galacturonan-binding domain-containing protein</fullName>
    </recommendedName>
</protein>
<evidence type="ECO:0000256" key="3">
    <source>
        <dbReference type="ARBA" id="ARBA00022729"/>
    </source>
</evidence>
<evidence type="ECO:0000313" key="8">
    <source>
        <dbReference type="EMBL" id="KAE8714510.1"/>
    </source>
</evidence>
<accession>A0A6A3BBW5</accession>
<proteinExistence type="predicted"/>
<dbReference type="InterPro" id="IPR025287">
    <property type="entry name" value="WAK_GUB"/>
</dbReference>
<dbReference type="Proteomes" id="UP000436088">
    <property type="component" value="Unassembled WGS sequence"/>
</dbReference>
<comment type="subcellular location">
    <subcellularLocation>
        <location evidence="1">Membrane</location>
        <topology evidence="1">Single-pass membrane protein</topology>
    </subcellularLocation>
</comment>
<evidence type="ECO:0000256" key="4">
    <source>
        <dbReference type="ARBA" id="ARBA00022989"/>
    </source>
</evidence>
<comment type="caution">
    <text evidence="8">The sequence shown here is derived from an EMBL/GenBank/DDBJ whole genome shotgun (WGS) entry which is preliminary data.</text>
</comment>
<evidence type="ECO:0000256" key="6">
    <source>
        <dbReference type="SAM" id="SignalP"/>
    </source>
</evidence>
<sequence length="539" mass="59923">MDVGLVFCFILQLPWLIPAANSDCYETCGNVQILYPFGITRGCYAYNNPWFRVTCNETSNGRKPFISRINLELLDSFSANGNGVVFVNNPVTYLNCGDKRNNGSTTSPSSVNLQGSPFFFSSRFNRFGSVGCGNFAAVFRNNQTNPISSCLQKSCGYVASKLHGCHARFSENITFYTASMTEVISAAGSNSCISAFIFSTQSSLYASYYYSDGLDPVSGHYRLQRSDSGLEFPDNISIDTTHVRAALEWNPCDLEDVLCQELKRAENRRQLVQSPTLPLTFKYGCIERCGNISIPFPFGIEVGCYINHWFRVTCNETIDGPRLFISRINLQLLDVSFSEGIVVVNNSLPYFNCHHLGRETDVVGINLTGTPFLFSDVFNIFVSVGCGNLATFHRSPTDFPFSWCVQPLCHDIVTFEDRCYADVPPGHSSFAANMIQISPTNGDNRSCESAFIVDKRYSDSLKMIFPFRNDTSKWTQAPFPVTLVWGTQKRGPCELREGSNISCRSDGAYCWTSLSEIHLCVCSSNPSDDSVDVCQGTFS</sequence>
<evidence type="ECO:0000313" key="9">
    <source>
        <dbReference type="Proteomes" id="UP000436088"/>
    </source>
</evidence>
<evidence type="ECO:0000256" key="2">
    <source>
        <dbReference type="ARBA" id="ARBA00022692"/>
    </source>
</evidence>